<feature type="binding site" evidence="8">
    <location>
        <position position="313"/>
    </location>
    <ligand>
        <name>Zn(2+)</name>
        <dbReference type="ChEBI" id="CHEBI:29105"/>
        <label>2</label>
    </ligand>
</feature>
<gene>
    <name evidence="9" type="ORF">RUMCAL_00731</name>
</gene>
<dbReference type="GO" id="GO:0046872">
    <property type="term" value="F:metal ion binding"/>
    <property type="evidence" value="ECO:0007669"/>
    <property type="project" value="UniProtKB-UniRule"/>
</dbReference>
<feature type="binding site" evidence="8">
    <location>
        <position position="225"/>
    </location>
    <ligand>
        <name>Zn(2+)</name>
        <dbReference type="ChEBI" id="CHEBI:29105"/>
        <label>1</label>
    </ligand>
</feature>
<feature type="binding site" evidence="8">
    <location>
        <position position="203"/>
    </location>
    <ligand>
        <name>Zn(2+)</name>
        <dbReference type="ChEBI" id="CHEBI:29105"/>
        <label>2</label>
    </ligand>
</feature>
<reference evidence="9 10" key="1">
    <citation type="submission" date="2013-07" db="EMBL/GenBank/DDBJ databases">
        <authorList>
            <person name="Weinstock G."/>
            <person name="Sodergren E."/>
            <person name="Wylie T."/>
            <person name="Fulton L."/>
            <person name="Fulton R."/>
            <person name="Fronick C."/>
            <person name="O'Laughlin M."/>
            <person name="Godfrey J."/>
            <person name="Miner T."/>
            <person name="Herter B."/>
            <person name="Appelbaum E."/>
            <person name="Cordes M."/>
            <person name="Lek S."/>
            <person name="Wollam A."/>
            <person name="Pepin K.H."/>
            <person name="Palsikar V.B."/>
            <person name="Mitreva M."/>
            <person name="Wilson R.K."/>
        </authorList>
    </citation>
    <scope>NUCLEOTIDE SEQUENCE [LARGE SCALE GENOMIC DNA]</scope>
    <source>
        <strain evidence="9 10">ATCC 27760</strain>
    </source>
</reference>
<dbReference type="SUPFAM" id="SSF101821">
    <property type="entry name" value="Aminopeptidase/glucanase lid domain"/>
    <property type="match status" value="1"/>
</dbReference>
<protein>
    <submittedName>
        <fullName evidence="9">M42 glutamyl aminopeptidase</fullName>
    </submittedName>
</protein>
<dbReference type="RefSeq" id="WP_021682193.1">
    <property type="nucleotide sequence ID" value="NZ_KI260408.1"/>
</dbReference>
<dbReference type="SUPFAM" id="SSF53187">
    <property type="entry name" value="Zn-dependent exopeptidases"/>
    <property type="match status" value="1"/>
</dbReference>
<accession>U2M4Y8</accession>
<keyword evidence="10" id="KW-1185">Reference proteome</keyword>
<keyword evidence="2 9" id="KW-0031">Aminopeptidase</keyword>
<dbReference type="InterPro" id="IPR008007">
    <property type="entry name" value="Peptidase_M42"/>
</dbReference>
<comment type="caution">
    <text evidence="9">The sequence shown here is derived from an EMBL/GenBank/DDBJ whole genome shotgun (WGS) entry which is preliminary data.</text>
</comment>
<dbReference type="HOGENOM" id="CLU_047249_0_2_9"/>
<name>U2M4Y8_9FIRM</name>
<keyword evidence="5" id="KW-0378">Hydrolase</keyword>
<organism evidence="9 10">
    <name type="scientific">Ruminococcus callidus ATCC 27760</name>
    <dbReference type="NCBI Taxonomy" id="411473"/>
    <lineage>
        <taxon>Bacteria</taxon>
        <taxon>Bacillati</taxon>
        <taxon>Bacillota</taxon>
        <taxon>Clostridia</taxon>
        <taxon>Eubacteriales</taxon>
        <taxon>Oscillospiraceae</taxon>
        <taxon>Ruminococcus</taxon>
    </lineage>
</organism>
<dbReference type="eggNOG" id="COG1363">
    <property type="taxonomic scope" value="Bacteria"/>
</dbReference>
<evidence type="ECO:0000256" key="3">
    <source>
        <dbReference type="ARBA" id="ARBA00022670"/>
    </source>
</evidence>
<dbReference type="STRING" id="411473.RUMCAL_00731"/>
<keyword evidence="4 8" id="KW-0479">Metal-binding</keyword>
<evidence type="ECO:0000256" key="6">
    <source>
        <dbReference type="PIRNR" id="PIRNR001123"/>
    </source>
</evidence>
<evidence type="ECO:0000256" key="5">
    <source>
        <dbReference type="ARBA" id="ARBA00022801"/>
    </source>
</evidence>
<evidence type="ECO:0000256" key="8">
    <source>
        <dbReference type="PIRSR" id="PIRSR001123-2"/>
    </source>
</evidence>
<proteinExistence type="inferred from homology"/>
<dbReference type="InterPro" id="IPR051464">
    <property type="entry name" value="Peptidase_M42_aminopept"/>
</dbReference>
<dbReference type="Gene3D" id="2.40.30.40">
    <property type="entry name" value="Peptidase M42, domain 2"/>
    <property type="match status" value="1"/>
</dbReference>
<dbReference type="Pfam" id="PF05343">
    <property type="entry name" value="Peptidase_M42"/>
    <property type="match status" value="1"/>
</dbReference>
<evidence type="ECO:0000256" key="7">
    <source>
        <dbReference type="PIRSR" id="PIRSR001123-1"/>
    </source>
</evidence>
<evidence type="ECO:0000313" key="9">
    <source>
        <dbReference type="EMBL" id="ERJ96804.1"/>
    </source>
</evidence>
<dbReference type="PANTHER" id="PTHR32481">
    <property type="entry name" value="AMINOPEPTIDASE"/>
    <property type="match status" value="1"/>
</dbReference>
<feature type="binding site" evidence="8">
    <location>
        <position position="64"/>
    </location>
    <ligand>
        <name>Zn(2+)</name>
        <dbReference type="ChEBI" id="CHEBI:29105"/>
        <label>1</label>
    </ligand>
</feature>
<feature type="binding site" evidence="8">
    <location>
        <position position="174"/>
    </location>
    <ligand>
        <name>Zn(2+)</name>
        <dbReference type="ChEBI" id="CHEBI:29105"/>
        <label>1</label>
    </ligand>
</feature>
<dbReference type="GO" id="GO:0006508">
    <property type="term" value="P:proteolysis"/>
    <property type="evidence" value="ECO:0007669"/>
    <property type="project" value="UniProtKB-KW"/>
</dbReference>
<dbReference type="PIRSF" id="PIRSF001123">
    <property type="entry name" value="PepA_GA"/>
    <property type="match status" value="1"/>
</dbReference>
<dbReference type="PATRIC" id="fig|411473.3.peg.583"/>
<evidence type="ECO:0000256" key="4">
    <source>
        <dbReference type="ARBA" id="ARBA00022723"/>
    </source>
</evidence>
<dbReference type="Proteomes" id="UP000016662">
    <property type="component" value="Unassembled WGS sequence"/>
</dbReference>
<dbReference type="AlphaFoldDB" id="U2M4Y8"/>
<dbReference type="Gene3D" id="3.40.630.10">
    <property type="entry name" value="Zn peptidases"/>
    <property type="match status" value="1"/>
</dbReference>
<comment type="cofactor">
    <cofactor evidence="8">
        <name>a divalent metal cation</name>
        <dbReference type="ChEBI" id="CHEBI:60240"/>
    </cofactor>
    <text evidence="8">Binds 2 divalent metal cations per subunit.</text>
</comment>
<dbReference type="GO" id="GO:0004177">
    <property type="term" value="F:aminopeptidase activity"/>
    <property type="evidence" value="ECO:0007669"/>
    <property type="project" value="UniProtKB-UniRule"/>
</dbReference>
<keyword evidence="3" id="KW-0645">Protease</keyword>
<sequence length="345" mass="37476">MLNHFETLCNLCASSGDESEVRNYILSVLRERKDVTWEIDPLGSLLVQKQGKKRAPHKLMISAHMDEVGMIVTHVNSDSTYCLEAVGGVDASVALGRQVLVGEEHLHGVIGTKPVHLLSADEKKKLPKWDELVLDMGILPEAERRTAAREGTYVYFAPNFTRMGKSRVCSKAIDDRAGCAMLLHLLEQEAPYDFTAAFLVQEEIGLRGAKAAAYTVNPEFALVLEATTAADIAGAEGDAKVCSLGEGPVISFMDRGAIYDKELYRLAFSICEKNKIPCQTKSRIAGGNDSGAIHASRGGVRTLAISLPCRYLHSPSCLADLKDLDACTALLPLLIKSIMEEVSSI</sequence>
<evidence type="ECO:0000313" key="10">
    <source>
        <dbReference type="Proteomes" id="UP000016662"/>
    </source>
</evidence>
<dbReference type="InterPro" id="IPR023367">
    <property type="entry name" value="Peptidase_M42_dom2"/>
</dbReference>
<evidence type="ECO:0000256" key="1">
    <source>
        <dbReference type="ARBA" id="ARBA00006272"/>
    </source>
</evidence>
<dbReference type="OrthoDB" id="9772053at2"/>
<comment type="similarity">
    <text evidence="1 6">Belongs to the peptidase M42 family.</text>
</comment>
<dbReference type="EMBL" id="AWVF01000093">
    <property type="protein sequence ID" value="ERJ96804.1"/>
    <property type="molecule type" value="Genomic_DNA"/>
</dbReference>
<feature type="binding site" evidence="8">
    <location>
        <position position="174"/>
    </location>
    <ligand>
        <name>Zn(2+)</name>
        <dbReference type="ChEBI" id="CHEBI:29105"/>
        <label>2</label>
    </ligand>
</feature>
<feature type="active site" description="Proton acceptor" evidence="7">
    <location>
        <position position="202"/>
    </location>
</feature>
<evidence type="ECO:0000256" key="2">
    <source>
        <dbReference type="ARBA" id="ARBA00022438"/>
    </source>
</evidence>
<dbReference type="PANTHER" id="PTHR32481:SF5">
    <property type="entry name" value="ENDOGLUCANASE"/>
    <property type="match status" value="1"/>
</dbReference>